<gene>
    <name evidence="1" type="ORF">DM484_18380</name>
</gene>
<proteinExistence type="predicted"/>
<evidence type="ECO:0000313" key="2">
    <source>
        <dbReference type="Proteomes" id="UP000249396"/>
    </source>
</evidence>
<evidence type="ECO:0000313" key="1">
    <source>
        <dbReference type="EMBL" id="PZN75576.1"/>
    </source>
</evidence>
<protein>
    <submittedName>
        <fullName evidence="1">Uncharacterized protein</fullName>
    </submittedName>
</protein>
<dbReference type="AlphaFoldDB" id="A0A2W4QX44"/>
<reference evidence="1 2" key="1">
    <citation type="journal article" date="2018" name="Aquat. Microb. Ecol.">
        <title>Gammaproteobacterial methanotrophs dominate.</title>
        <authorList>
            <person name="Rissanen A.J."/>
            <person name="Saarenheimo J."/>
            <person name="Tiirola M."/>
            <person name="Peura S."/>
            <person name="Aalto S.L."/>
            <person name="Karvinen A."/>
            <person name="Nykanen H."/>
        </authorList>
    </citation>
    <scope>NUCLEOTIDE SEQUENCE [LARGE SCALE GENOMIC DNA]</scope>
    <source>
        <strain evidence="1">AMbin10</strain>
    </source>
</reference>
<accession>A0A2W4QX44</accession>
<comment type="caution">
    <text evidence="1">The sequence shown here is derived from an EMBL/GenBank/DDBJ whole genome shotgun (WGS) entry which is preliminary data.</text>
</comment>
<sequence length="76" mass="8246">MLQSSGGRPSLEGKTSQVKIPKIAADWKKLEQLVDAISPDTTHKPSIGQMAAVVINLALHRIPENELKDALRGKFA</sequence>
<dbReference type="EMBL" id="QJPH01000382">
    <property type="protein sequence ID" value="PZN75576.1"/>
    <property type="molecule type" value="Genomic_DNA"/>
</dbReference>
<dbReference type="Proteomes" id="UP000249396">
    <property type="component" value="Unassembled WGS sequence"/>
</dbReference>
<name>A0A2W4QX44_9GAMM</name>
<organism evidence="1 2">
    <name type="scientific">Candidatus Methylumidiphilus alinenensis</name>
    <dbReference type="NCBI Taxonomy" id="2202197"/>
    <lineage>
        <taxon>Bacteria</taxon>
        <taxon>Pseudomonadati</taxon>
        <taxon>Pseudomonadota</taxon>
        <taxon>Gammaproteobacteria</taxon>
        <taxon>Methylococcales</taxon>
        <taxon>Candidatus Methylumidiphilus</taxon>
    </lineage>
</organism>